<reference evidence="7 8" key="1">
    <citation type="submission" date="2020-08" db="EMBL/GenBank/DDBJ databases">
        <title>Genomic Encyclopedia of Type Strains, Phase IV (KMG-IV): sequencing the most valuable type-strain genomes for metagenomic binning, comparative biology and taxonomic classification.</title>
        <authorList>
            <person name="Goeker M."/>
        </authorList>
    </citation>
    <scope>NUCLEOTIDE SEQUENCE [LARGE SCALE GENOMIC DNA]</scope>
    <source>
        <strain evidence="7 8">DSM 104969</strain>
    </source>
</reference>
<evidence type="ECO:0000256" key="4">
    <source>
        <dbReference type="PIRSR" id="PIRSR000303-1"/>
    </source>
</evidence>
<keyword evidence="3 5" id="KW-0560">Oxidoreductase</keyword>
<dbReference type="CDD" id="cd00340">
    <property type="entry name" value="GSH_Peroxidase"/>
    <property type="match status" value="1"/>
</dbReference>
<dbReference type="GO" id="GO:0034599">
    <property type="term" value="P:cellular response to oxidative stress"/>
    <property type="evidence" value="ECO:0007669"/>
    <property type="project" value="TreeGrafter"/>
</dbReference>
<dbReference type="InterPro" id="IPR013766">
    <property type="entry name" value="Thioredoxin_domain"/>
</dbReference>
<dbReference type="AlphaFoldDB" id="A0A840CJI9"/>
<evidence type="ECO:0000259" key="6">
    <source>
        <dbReference type="PROSITE" id="PS51352"/>
    </source>
</evidence>
<dbReference type="PIRSF" id="PIRSF000303">
    <property type="entry name" value="Glutathion_perox"/>
    <property type="match status" value="1"/>
</dbReference>
<dbReference type="Pfam" id="PF00255">
    <property type="entry name" value="GSHPx"/>
    <property type="match status" value="1"/>
</dbReference>
<proteinExistence type="inferred from homology"/>
<feature type="domain" description="Thioredoxin" evidence="6">
    <location>
        <begin position="4"/>
        <end position="168"/>
    </location>
</feature>
<dbReference type="PRINTS" id="PR01011">
    <property type="entry name" value="GLUTPROXDASE"/>
</dbReference>
<accession>A0A840CJI9</accession>
<dbReference type="PROSITE" id="PS51352">
    <property type="entry name" value="THIOREDOXIN_2"/>
    <property type="match status" value="1"/>
</dbReference>
<comment type="caution">
    <text evidence="7">The sequence shown here is derived from an EMBL/GenBank/DDBJ whole genome shotgun (WGS) entry which is preliminary data.</text>
</comment>
<name>A0A840CJI9_9BACT</name>
<sequence>MLYKKKLMSIYDFKVKDVQGNDVSLDAYKGKVLLIVNTATKCGFTPQYKDLQDLYLRYKDKGFEILDFPCNQFGSQAPGTNEEIADFCEMKYKTTFKTFGKIDVNGDNADPLYKYLKSNSKGFLGEAIKWNFTKFLIDKQGNITDRYAPITNPAKISGDIEKLLDDIK</sequence>
<dbReference type="EMBL" id="JACIEP010000002">
    <property type="protein sequence ID" value="MBB4034839.1"/>
    <property type="molecule type" value="Genomic_DNA"/>
</dbReference>
<dbReference type="PROSITE" id="PS51355">
    <property type="entry name" value="GLUTATHIONE_PEROXID_3"/>
    <property type="match status" value="1"/>
</dbReference>
<dbReference type="Proteomes" id="UP000555103">
    <property type="component" value="Unassembled WGS sequence"/>
</dbReference>
<comment type="similarity">
    <text evidence="1 5">Belongs to the glutathione peroxidase family.</text>
</comment>
<evidence type="ECO:0000256" key="1">
    <source>
        <dbReference type="ARBA" id="ARBA00006926"/>
    </source>
</evidence>
<evidence type="ECO:0000256" key="3">
    <source>
        <dbReference type="ARBA" id="ARBA00023002"/>
    </source>
</evidence>
<dbReference type="SUPFAM" id="SSF52833">
    <property type="entry name" value="Thioredoxin-like"/>
    <property type="match status" value="1"/>
</dbReference>
<evidence type="ECO:0000256" key="2">
    <source>
        <dbReference type="ARBA" id="ARBA00022559"/>
    </source>
</evidence>
<dbReference type="GO" id="GO:0004601">
    <property type="term" value="F:peroxidase activity"/>
    <property type="evidence" value="ECO:0007669"/>
    <property type="project" value="UniProtKB-KW"/>
</dbReference>
<protein>
    <recommendedName>
        <fullName evidence="5">Glutathione peroxidase</fullName>
    </recommendedName>
</protein>
<dbReference type="Gene3D" id="3.40.30.10">
    <property type="entry name" value="Glutaredoxin"/>
    <property type="match status" value="1"/>
</dbReference>
<evidence type="ECO:0000313" key="7">
    <source>
        <dbReference type="EMBL" id="MBB4034839.1"/>
    </source>
</evidence>
<keyword evidence="8" id="KW-1185">Reference proteome</keyword>
<dbReference type="FunFam" id="3.40.30.10:FF:000010">
    <property type="entry name" value="Glutathione peroxidase"/>
    <property type="match status" value="1"/>
</dbReference>
<dbReference type="PANTHER" id="PTHR11592:SF78">
    <property type="entry name" value="GLUTATHIONE PEROXIDASE"/>
    <property type="match status" value="1"/>
</dbReference>
<dbReference type="InterPro" id="IPR000889">
    <property type="entry name" value="Glutathione_peroxidase"/>
</dbReference>
<dbReference type="InterPro" id="IPR029760">
    <property type="entry name" value="GPX_CS"/>
</dbReference>
<evidence type="ECO:0000313" key="8">
    <source>
        <dbReference type="Proteomes" id="UP000555103"/>
    </source>
</evidence>
<dbReference type="InterPro" id="IPR036249">
    <property type="entry name" value="Thioredoxin-like_sf"/>
</dbReference>
<dbReference type="PROSITE" id="PS00763">
    <property type="entry name" value="GLUTATHIONE_PEROXID_2"/>
    <property type="match status" value="1"/>
</dbReference>
<dbReference type="PROSITE" id="PS00460">
    <property type="entry name" value="GLUTATHIONE_PEROXID_1"/>
    <property type="match status" value="1"/>
</dbReference>
<gene>
    <name evidence="7" type="ORF">GGR21_000726</name>
</gene>
<dbReference type="PANTHER" id="PTHR11592">
    <property type="entry name" value="GLUTATHIONE PEROXIDASE"/>
    <property type="match status" value="1"/>
</dbReference>
<evidence type="ECO:0000256" key="5">
    <source>
        <dbReference type="RuleBase" id="RU000499"/>
    </source>
</evidence>
<feature type="active site" evidence="4">
    <location>
        <position position="42"/>
    </location>
</feature>
<dbReference type="InterPro" id="IPR029759">
    <property type="entry name" value="GPX_AS"/>
</dbReference>
<keyword evidence="2 5" id="KW-0575">Peroxidase</keyword>
<organism evidence="7 8">
    <name type="scientific">Dysgonomonas hofstadii</name>
    <dbReference type="NCBI Taxonomy" id="637886"/>
    <lineage>
        <taxon>Bacteria</taxon>
        <taxon>Pseudomonadati</taxon>
        <taxon>Bacteroidota</taxon>
        <taxon>Bacteroidia</taxon>
        <taxon>Bacteroidales</taxon>
        <taxon>Dysgonomonadaceae</taxon>
        <taxon>Dysgonomonas</taxon>
    </lineage>
</organism>